<keyword evidence="3" id="KW-1185">Reference proteome</keyword>
<dbReference type="InterPro" id="IPR032675">
    <property type="entry name" value="LRR_dom_sf"/>
</dbReference>
<name>A0A6A5YGW6_9PLEO</name>
<dbReference type="SUPFAM" id="SSF81383">
    <property type="entry name" value="F-box domain"/>
    <property type="match status" value="1"/>
</dbReference>
<dbReference type="Gene3D" id="3.80.10.10">
    <property type="entry name" value="Ribonuclease Inhibitor"/>
    <property type="match status" value="1"/>
</dbReference>
<dbReference type="Pfam" id="PF12937">
    <property type="entry name" value="F-box-like"/>
    <property type="match status" value="1"/>
</dbReference>
<dbReference type="EMBL" id="ML977381">
    <property type="protein sequence ID" value="KAF2105441.1"/>
    <property type="molecule type" value="Genomic_DNA"/>
</dbReference>
<evidence type="ECO:0000259" key="1">
    <source>
        <dbReference type="PROSITE" id="PS50181"/>
    </source>
</evidence>
<dbReference type="Proteomes" id="UP000799770">
    <property type="component" value="Unassembled WGS sequence"/>
</dbReference>
<reference evidence="2" key="1">
    <citation type="journal article" date="2020" name="Stud. Mycol.">
        <title>101 Dothideomycetes genomes: a test case for predicting lifestyles and emergence of pathogens.</title>
        <authorList>
            <person name="Haridas S."/>
            <person name="Albert R."/>
            <person name="Binder M."/>
            <person name="Bloem J."/>
            <person name="Labutti K."/>
            <person name="Salamov A."/>
            <person name="Andreopoulos B."/>
            <person name="Baker S."/>
            <person name="Barry K."/>
            <person name="Bills G."/>
            <person name="Bluhm B."/>
            <person name="Cannon C."/>
            <person name="Castanera R."/>
            <person name="Culley D."/>
            <person name="Daum C."/>
            <person name="Ezra D."/>
            <person name="Gonzalez J."/>
            <person name="Henrissat B."/>
            <person name="Kuo A."/>
            <person name="Liang C."/>
            <person name="Lipzen A."/>
            <person name="Lutzoni F."/>
            <person name="Magnuson J."/>
            <person name="Mondo S."/>
            <person name="Nolan M."/>
            <person name="Ohm R."/>
            <person name="Pangilinan J."/>
            <person name="Park H.-J."/>
            <person name="Ramirez L."/>
            <person name="Alfaro M."/>
            <person name="Sun H."/>
            <person name="Tritt A."/>
            <person name="Yoshinaga Y."/>
            <person name="Zwiers L.-H."/>
            <person name="Turgeon B."/>
            <person name="Goodwin S."/>
            <person name="Spatafora J."/>
            <person name="Crous P."/>
            <person name="Grigoriev I."/>
        </authorList>
    </citation>
    <scope>NUCLEOTIDE SEQUENCE</scope>
    <source>
        <strain evidence="2">CBS 627.86</strain>
    </source>
</reference>
<feature type="domain" description="F-box" evidence="1">
    <location>
        <begin position="6"/>
        <end position="62"/>
    </location>
</feature>
<sequence length="465" mass="52903">MFGAPSHGLGSLPNELLFEVLHDLPNDALCQLSLVSKKICRVAQEVLHRSPELSVSQYWEEEKGTWMEDGRLANLLRTFINRPDLAKVVQRLTLSPIDRSVRDRSSMMRDIPPETAAVLGSSRINVTEPAIVGMILQIVPNLQELSLQATILDKSSYKHRYDEKKYTPDLISDMFGDDTLVKWKDYFYDFESAQIAGLAGLKKLRLATGELHWSWCELPKLEVLHVDRVCRVELYDVPTTKTSDSILELILERDTNFLFEGYESNQIRNLLSKFTSLTTLTLRISNYLVYCPYHHPSSRKEAFGFGSFLGGIAEEEQCDEFLSHLLDTAQTLRHLEILVAEDEHEDGSFLQLLAPVASFQLPRLTHLKVPSEMLIRCNSDYITKTEGVAKRLLPSTLTRLEITYPWMTTADLLADLSRDRDLFAALEEVVIHGSSVRGNANEQLFEQQPFWSELEGNGINVAWKD</sequence>
<protein>
    <recommendedName>
        <fullName evidence="1">F-box domain-containing protein</fullName>
    </recommendedName>
</protein>
<dbReference type="InterPro" id="IPR001810">
    <property type="entry name" value="F-box_dom"/>
</dbReference>
<dbReference type="OrthoDB" id="3800724at2759"/>
<accession>A0A6A5YGW6</accession>
<dbReference type="AlphaFoldDB" id="A0A6A5YGW6"/>
<evidence type="ECO:0000313" key="2">
    <source>
        <dbReference type="EMBL" id="KAF2105441.1"/>
    </source>
</evidence>
<dbReference type="InterPro" id="IPR036047">
    <property type="entry name" value="F-box-like_dom_sf"/>
</dbReference>
<proteinExistence type="predicted"/>
<gene>
    <name evidence="2" type="ORF">BDV96DRAFT_592534</name>
</gene>
<dbReference type="SUPFAM" id="SSF52047">
    <property type="entry name" value="RNI-like"/>
    <property type="match status" value="1"/>
</dbReference>
<dbReference type="PROSITE" id="PS50181">
    <property type="entry name" value="FBOX"/>
    <property type="match status" value="1"/>
</dbReference>
<evidence type="ECO:0000313" key="3">
    <source>
        <dbReference type="Proteomes" id="UP000799770"/>
    </source>
</evidence>
<organism evidence="2 3">
    <name type="scientific">Lophiotrema nucula</name>
    <dbReference type="NCBI Taxonomy" id="690887"/>
    <lineage>
        <taxon>Eukaryota</taxon>
        <taxon>Fungi</taxon>
        <taxon>Dikarya</taxon>
        <taxon>Ascomycota</taxon>
        <taxon>Pezizomycotina</taxon>
        <taxon>Dothideomycetes</taxon>
        <taxon>Pleosporomycetidae</taxon>
        <taxon>Pleosporales</taxon>
        <taxon>Lophiotremataceae</taxon>
        <taxon>Lophiotrema</taxon>
    </lineage>
</organism>
<dbReference type="CDD" id="cd09917">
    <property type="entry name" value="F-box_SF"/>
    <property type="match status" value="1"/>
</dbReference>